<dbReference type="AlphaFoldDB" id="A0A285UE50"/>
<dbReference type="OrthoDB" id="8421800at2"/>
<evidence type="ECO:0000313" key="2">
    <source>
        <dbReference type="Proteomes" id="UP000219167"/>
    </source>
</evidence>
<dbReference type="Proteomes" id="UP000219167">
    <property type="component" value="Unassembled WGS sequence"/>
</dbReference>
<name>A0A285UE50_9HYPH</name>
<dbReference type="EMBL" id="OBQD01000007">
    <property type="protein sequence ID" value="SOC40102.1"/>
    <property type="molecule type" value="Genomic_DNA"/>
</dbReference>
<evidence type="ECO:0008006" key="3">
    <source>
        <dbReference type="Google" id="ProtNLM"/>
    </source>
</evidence>
<evidence type="ECO:0000313" key="1">
    <source>
        <dbReference type="EMBL" id="SOC40102.1"/>
    </source>
</evidence>
<sequence length="224" mass="23468">MNTIEEYIRAAARQRGIDPDIAVRVAKSEGGLSDPVRQSDARKNGIREPSYGPFQLLVGGEGTGFPAGLGNDFIRQTGLDPRKPENAFKGIDYALDTAARDGWGRWYGAKAIGLDNRAGIGGAPATSAVPDGPKGQESYKPIFGGVPTMTAQPSVSPTPANIPAAVQQAAAPKTKRETANDIFGMLAMAQDQGPQFSPVQIVGPSGDQASGLSQLVQALRIRVI</sequence>
<gene>
    <name evidence="1" type="ORF">SAMN05892877_1074</name>
</gene>
<protein>
    <recommendedName>
        <fullName evidence="3">Transglycosylase SLT domain-containing protein</fullName>
    </recommendedName>
</protein>
<organism evidence="1 2">
    <name type="scientific">Rhizobium subbaraonis</name>
    <dbReference type="NCBI Taxonomy" id="908946"/>
    <lineage>
        <taxon>Bacteria</taxon>
        <taxon>Pseudomonadati</taxon>
        <taxon>Pseudomonadota</taxon>
        <taxon>Alphaproteobacteria</taxon>
        <taxon>Hyphomicrobiales</taxon>
        <taxon>Rhizobiaceae</taxon>
        <taxon>Rhizobium/Agrobacterium group</taxon>
        <taxon>Rhizobium</taxon>
    </lineage>
</organism>
<dbReference type="RefSeq" id="WP_097139448.1">
    <property type="nucleotide sequence ID" value="NZ_OBQD01000007.1"/>
</dbReference>
<reference evidence="1 2" key="1">
    <citation type="submission" date="2017-08" db="EMBL/GenBank/DDBJ databases">
        <authorList>
            <person name="de Groot N.N."/>
        </authorList>
    </citation>
    <scope>NUCLEOTIDE SEQUENCE [LARGE SCALE GENOMIC DNA]</scope>
    <source>
        <strain evidence="1 2">JC85</strain>
    </source>
</reference>
<accession>A0A285UE50</accession>
<keyword evidence="2" id="KW-1185">Reference proteome</keyword>
<proteinExistence type="predicted"/>